<sequence>MPKAFRKTLQSSSWTGESQTLSPRTHQELRGGKTTLAIKQVMRGFFNNRPSFPHYTQTWDVGLPLADLRKMWPHEDLDWRDLQIKVIMLITFVTASRISTIQSLCLDDLTISAVAIFRPSTIQKTSQSGIHPVLRLAPYPAEPPICPHLALCDFLLHTQGFREKRALFLIQNSPFSGPSKDTIRHWIKDFLAKSGVDKNVFGAHTTRSASTSKAAKQVRIQDILNAAGWTSESTFARFYHRPIVDPNAFQNAVLATE</sequence>
<dbReference type="SUPFAM" id="SSF56349">
    <property type="entry name" value="DNA breaking-rejoining enzymes"/>
    <property type="match status" value="1"/>
</dbReference>
<dbReference type="HOGENOM" id="CLU_050293_2_0_1"/>
<dbReference type="InterPro" id="IPR013762">
    <property type="entry name" value="Integrase-like_cat_sf"/>
</dbReference>
<evidence type="ECO:0000256" key="2">
    <source>
        <dbReference type="SAM" id="MobiDB-lite"/>
    </source>
</evidence>
<dbReference type="OMA" id="IARWIRT"/>
<dbReference type="GO" id="GO:0015074">
    <property type="term" value="P:DNA integration"/>
    <property type="evidence" value="ECO:0007669"/>
    <property type="project" value="InterPro"/>
</dbReference>
<dbReference type="EMBL" id="JH431783">
    <property type="status" value="NOT_ANNOTATED_CDS"/>
    <property type="molecule type" value="Genomic_DNA"/>
</dbReference>
<proteinExistence type="predicted"/>
<feature type="region of interest" description="Disordered" evidence="2">
    <location>
        <begin position="1"/>
        <end position="29"/>
    </location>
</feature>
<dbReference type="AlphaFoldDB" id="T1J1B4"/>
<dbReference type="eggNOG" id="ENOG502S4UE">
    <property type="taxonomic scope" value="Eukaryota"/>
</dbReference>
<dbReference type="Pfam" id="PF00589">
    <property type="entry name" value="Phage_integrase"/>
    <property type="match status" value="1"/>
</dbReference>
<organism evidence="4 5">
    <name type="scientific">Strigamia maritima</name>
    <name type="common">European centipede</name>
    <name type="synonym">Geophilus maritimus</name>
    <dbReference type="NCBI Taxonomy" id="126957"/>
    <lineage>
        <taxon>Eukaryota</taxon>
        <taxon>Metazoa</taxon>
        <taxon>Ecdysozoa</taxon>
        <taxon>Arthropoda</taxon>
        <taxon>Myriapoda</taxon>
        <taxon>Chilopoda</taxon>
        <taxon>Pleurostigmophora</taxon>
        <taxon>Geophilomorpha</taxon>
        <taxon>Linotaeniidae</taxon>
        <taxon>Strigamia</taxon>
    </lineage>
</organism>
<reference evidence="4" key="2">
    <citation type="submission" date="2015-02" db="UniProtKB">
        <authorList>
            <consortium name="EnsemblMetazoa"/>
        </authorList>
    </citation>
    <scope>IDENTIFICATION</scope>
</reference>
<dbReference type="PhylomeDB" id="T1J1B4"/>
<dbReference type="STRING" id="126957.T1J1B4"/>
<dbReference type="PANTHER" id="PTHR35617:SF3">
    <property type="entry name" value="CORE-BINDING (CB) DOMAIN-CONTAINING PROTEIN"/>
    <property type="match status" value="1"/>
</dbReference>
<reference evidence="5" key="1">
    <citation type="submission" date="2011-05" db="EMBL/GenBank/DDBJ databases">
        <authorList>
            <person name="Richards S.R."/>
            <person name="Qu J."/>
            <person name="Jiang H."/>
            <person name="Jhangiani S.N."/>
            <person name="Agravi P."/>
            <person name="Goodspeed R."/>
            <person name="Gross S."/>
            <person name="Mandapat C."/>
            <person name="Jackson L."/>
            <person name="Mathew T."/>
            <person name="Pu L."/>
            <person name="Thornton R."/>
            <person name="Saada N."/>
            <person name="Wilczek-Boney K.B."/>
            <person name="Lee S."/>
            <person name="Kovar C."/>
            <person name="Wu Y."/>
            <person name="Scherer S.E."/>
            <person name="Worley K.C."/>
            <person name="Muzny D.M."/>
            <person name="Gibbs R."/>
        </authorList>
    </citation>
    <scope>NUCLEOTIDE SEQUENCE</scope>
    <source>
        <strain evidence="5">Brora</strain>
    </source>
</reference>
<evidence type="ECO:0000259" key="3">
    <source>
        <dbReference type="Pfam" id="PF00589"/>
    </source>
</evidence>
<keyword evidence="1" id="KW-0233">DNA recombination</keyword>
<protein>
    <recommendedName>
        <fullName evidence="3">Tyr recombinase domain-containing protein</fullName>
    </recommendedName>
</protein>
<keyword evidence="5" id="KW-1185">Reference proteome</keyword>
<dbReference type="GO" id="GO:0006310">
    <property type="term" value="P:DNA recombination"/>
    <property type="evidence" value="ECO:0007669"/>
    <property type="project" value="UniProtKB-KW"/>
</dbReference>
<dbReference type="InterPro" id="IPR002104">
    <property type="entry name" value="Integrase_catalytic"/>
</dbReference>
<evidence type="ECO:0000313" key="4">
    <source>
        <dbReference type="EnsemblMetazoa" id="SMAR007332-PA"/>
    </source>
</evidence>
<dbReference type="GO" id="GO:0003677">
    <property type="term" value="F:DNA binding"/>
    <property type="evidence" value="ECO:0007669"/>
    <property type="project" value="InterPro"/>
</dbReference>
<dbReference type="EnsemblMetazoa" id="SMAR007332-RA">
    <property type="protein sequence ID" value="SMAR007332-PA"/>
    <property type="gene ID" value="SMAR007332"/>
</dbReference>
<name>T1J1B4_STRMM</name>
<evidence type="ECO:0000313" key="5">
    <source>
        <dbReference type="Proteomes" id="UP000014500"/>
    </source>
</evidence>
<feature type="compositionally biased region" description="Polar residues" evidence="2">
    <location>
        <begin position="8"/>
        <end position="24"/>
    </location>
</feature>
<evidence type="ECO:0000256" key="1">
    <source>
        <dbReference type="ARBA" id="ARBA00023172"/>
    </source>
</evidence>
<dbReference type="Proteomes" id="UP000014500">
    <property type="component" value="Unassembled WGS sequence"/>
</dbReference>
<feature type="domain" description="Tyr recombinase" evidence="3">
    <location>
        <begin position="81"/>
        <end position="240"/>
    </location>
</feature>
<dbReference type="PANTHER" id="PTHR35617">
    <property type="entry name" value="PHAGE_INTEGRASE DOMAIN-CONTAINING PROTEIN"/>
    <property type="match status" value="1"/>
</dbReference>
<dbReference type="Gene3D" id="1.10.443.10">
    <property type="entry name" value="Intergrase catalytic core"/>
    <property type="match status" value="1"/>
</dbReference>
<dbReference type="InterPro" id="IPR011010">
    <property type="entry name" value="DNA_brk_join_enz"/>
</dbReference>
<accession>T1J1B4</accession>